<dbReference type="RefSeq" id="WP_183256092.1">
    <property type="nucleotide sequence ID" value="NZ_JACHEP010000026.1"/>
</dbReference>
<evidence type="ECO:0000256" key="3">
    <source>
        <dbReference type="ARBA" id="ARBA00023054"/>
    </source>
</evidence>
<dbReference type="PANTHER" id="PTHR18861">
    <property type="entry name" value="ELKS/RAB6-INTERACTING/CAST PROTEIN"/>
    <property type="match status" value="1"/>
</dbReference>
<proteinExistence type="predicted"/>
<feature type="transmembrane region" description="Helical" evidence="6">
    <location>
        <begin position="223"/>
        <end position="242"/>
    </location>
</feature>
<keyword evidence="8" id="KW-1185">Reference proteome</keyword>
<keyword evidence="2" id="KW-0963">Cytoplasm</keyword>
<evidence type="ECO:0000313" key="8">
    <source>
        <dbReference type="Proteomes" id="UP000520011"/>
    </source>
</evidence>
<evidence type="ECO:0000256" key="6">
    <source>
        <dbReference type="SAM" id="Phobius"/>
    </source>
</evidence>
<dbReference type="Proteomes" id="UP000520011">
    <property type="component" value="Unassembled WGS sequence"/>
</dbReference>
<reference evidence="7 8" key="1">
    <citation type="submission" date="2020-08" db="EMBL/GenBank/DDBJ databases">
        <title>Genomic Encyclopedia of Type Strains, Phase IV (KMG-IV): sequencing the most valuable type-strain genomes for metagenomic binning, comparative biology and taxonomic classification.</title>
        <authorList>
            <person name="Goeker M."/>
        </authorList>
    </citation>
    <scope>NUCLEOTIDE SEQUENCE [LARGE SCALE GENOMIC DNA]</scope>
    <source>
        <strain evidence="7 8">DSM 16325</strain>
    </source>
</reference>
<protein>
    <submittedName>
        <fullName evidence="7">Putative nucleic acid-binding Zn-ribbon protein</fullName>
    </submittedName>
</protein>
<keyword evidence="6" id="KW-0472">Membrane</keyword>
<evidence type="ECO:0000256" key="2">
    <source>
        <dbReference type="ARBA" id="ARBA00022490"/>
    </source>
</evidence>
<keyword evidence="6" id="KW-1133">Transmembrane helix</keyword>
<organism evidence="7 8">
    <name type="scientific">Anoxybacteroides tepidamans</name>
    <dbReference type="NCBI Taxonomy" id="265948"/>
    <lineage>
        <taxon>Bacteria</taxon>
        <taxon>Bacillati</taxon>
        <taxon>Bacillota</taxon>
        <taxon>Bacilli</taxon>
        <taxon>Bacillales</taxon>
        <taxon>Anoxybacillaceae</taxon>
        <taxon>Anoxybacteroides</taxon>
    </lineage>
</organism>
<feature type="transmembrane region" description="Helical" evidence="6">
    <location>
        <begin position="248"/>
        <end position="267"/>
    </location>
</feature>
<sequence>MSGQILSQALAKLSGHDLRLVYALLCKTNIFNLISTKTKDLLSSDESNHFSKHLEEEAKKLLSKTNEEIRLSLFLELTKIAQLKGGRYDLKKEIEDKCQEIVDWAFNEFQKKNKEFQQYYKEKNIDKLEAMIHWQMNQVFKELDLKLTDLSEYEQDQLAEKVLEFVNSLPSDQQEKIKEKLGVQEISNKVVKNIVVQSGASILFATIVEVSGFAFYTTATSMLAAFIGLFGISLPFGVYTTLTSTIAFLANPLFILPLILGGGVLLVNHQNKSLQKRLVPIVLMQISLPYLTNPEISYYDLSVISNEWIPKFNKYKQLYRKLKLNQEKQRKLNREISALNTKLQAAEADKKEKESKVSAIKEKLKEKLKNDEGRPYIEGLTNQLHSMQNQIVDLEEQIKIEKRSSTGFGRFIKTALKTSNYRLEIASLKRRIDQTFEQMVEIILQGKLEYANDQCGQVNSLQLEIQELLQQISTLQIQLSEKNKELSDLQIKEREIQKKIKNKEIETYGLEHIVLN</sequence>
<name>A0A7W8IUS2_9BACL</name>
<dbReference type="GO" id="GO:0005856">
    <property type="term" value="C:cytoskeleton"/>
    <property type="evidence" value="ECO:0007669"/>
    <property type="project" value="UniProtKB-SubCell"/>
</dbReference>
<evidence type="ECO:0000256" key="1">
    <source>
        <dbReference type="ARBA" id="ARBA00004245"/>
    </source>
</evidence>
<comment type="caution">
    <text evidence="7">The sequence shown here is derived from an EMBL/GenBank/DDBJ whole genome shotgun (WGS) entry which is preliminary data.</text>
</comment>
<evidence type="ECO:0000256" key="4">
    <source>
        <dbReference type="ARBA" id="ARBA00023212"/>
    </source>
</evidence>
<keyword evidence="4" id="KW-0206">Cytoskeleton</keyword>
<dbReference type="AlphaFoldDB" id="A0A7W8IUS2"/>
<evidence type="ECO:0000313" key="7">
    <source>
        <dbReference type="EMBL" id="MBB5326049.1"/>
    </source>
</evidence>
<dbReference type="EMBL" id="JACHEP010000026">
    <property type="protein sequence ID" value="MBB5326049.1"/>
    <property type="molecule type" value="Genomic_DNA"/>
</dbReference>
<accession>A0A7W8IUS2</accession>
<dbReference type="PANTHER" id="PTHR18861:SF0">
    <property type="entry name" value="BRUCHPILOT, ISOFORM J"/>
    <property type="match status" value="1"/>
</dbReference>
<evidence type="ECO:0000256" key="5">
    <source>
        <dbReference type="SAM" id="Coils"/>
    </source>
</evidence>
<keyword evidence="3 5" id="KW-0175">Coiled coil</keyword>
<comment type="subcellular location">
    <subcellularLocation>
        <location evidence="1">Cytoplasm</location>
        <location evidence="1">Cytoskeleton</location>
    </subcellularLocation>
</comment>
<feature type="coiled-coil region" evidence="5">
    <location>
        <begin position="315"/>
        <end position="404"/>
    </location>
</feature>
<keyword evidence="6" id="KW-0812">Transmembrane</keyword>
<feature type="transmembrane region" description="Helical" evidence="6">
    <location>
        <begin position="194"/>
        <end position="216"/>
    </location>
</feature>
<gene>
    <name evidence="7" type="ORF">HNQ34_003167</name>
</gene>
<feature type="coiled-coil region" evidence="5">
    <location>
        <begin position="451"/>
        <end position="506"/>
    </location>
</feature>